<accession>A0A7K0CKS3</accession>
<evidence type="ECO:0000256" key="1">
    <source>
        <dbReference type="SAM" id="Phobius"/>
    </source>
</evidence>
<dbReference type="RefSeq" id="WP_153454259.1">
    <property type="nucleotide sequence ID" value="NZ_WEGJ01000017.1"/>
</dbReference>
<evidence type="ECO:0000313" key="2">
    <source>
        <dbReference type="EMBL" id="MQY14011.1"/>
    </source>
</evidence>
<name>A0A7K0CKS3_9ACTN</name>
<dbReference type="EMBL" id="WEGJ01000017">
    <property type="protein sequence ID" value="MQY14011.1"/>
    <property type="molecule type" value="Genomic_DNA"/>
</dbReference>
<reference evidence="2 3" key="1">
    <citation type="submission" date="2019-10" db="EMBL/GenBank/DDBJ databases">
        <title>Streptomyces smaragdinus sp. nov. and Streptomyces fabii sp. nov., isolated from the gut of fungus growing-termite Macrotermes natalensis.</title>
        <authorList>
            <person name="Schwitalla J."/>
            <person name="Benndorf R."/>
            <person name="Martin K."/>
            <person name="De Beer W."/>
            <person name="Kaster A.-K."/>
            <person name="Vollmers J."/>
            <person name="Poulsen M."/>
            <person name="Beemelmanns C."/>
        </authorList>
    </citation>
    <scope>NUCLEOTIDE SEQUENCE [LARGE SCALE GENOMIC DNA]</scope>
    <source>
        <strain evidence="2 3">RB5</strain>
    </source>
</reference>
<evidence type="ECO:0008006" key="4">
    <source>
        <dbReference type="Google" id="ProtNLM"/>
    </source>
</evidence>
<feature type="transmembrane region" description="Helical" evidence="1">
    <location>
        <begin position="384"/>
        <end position="405"/>
    </location>
</feature>
<keyword evidence="1" id="KW-0812">Transmembrane</keyword>
<dbReference type="OrthoDB" id="5194370at2"/>
<protein>
    <recommendedName>
        <fullName evidence="4">Oxidoreductase</fullName>
    </recommendedName>
</protein>
<proteinExistence type="predicted"/>
<keyword evidence="1" id="KW-1133">Transmembrane helix</keyword>
<evidence type="ECO:0000313" key="3">
    <source>
        <dbReference type="Proteomes" id="UP000466345"/>
    </source>
</evidence>
<dbReference type="Proteomes" id="UP000466345">
    <property type="component" value="Unassembled WGS sequence"/>
</dbReference>
<gene>
    <name evidence="2" type="ORF">SRB5_41710</name>
</gene>
<dbReference type="AlphaFoldDB" id="A0A7K0CKS3"/>
<comment type="caution">
    <text evidence="2">The sequence shown here is derived from an EMBL/GenBank/DDBJ whole genome shotgun (WGS) entry which is preliminary data.</text>
</comment>
<feature type="transmembrane region" description="Helical" evidence="1">
    <location>
        <begin position="446"/>
        <end position="469"/>
    </location>
</feature>
<sequence>MLTFDELTPPERELWHAFPEGRRVDLGGAGSVRAEVITALLLGVNPPVPGAVAGVRLAGARITGTLDLAGAETAHRLNLVECVLEREVVLHSAATASLQFKKCRLPGIDATTARVSGTFYLKGTVFEGGRLNLNNARIAGELLLNGASFDRPGDWAVYAGGVEVQGGVFGRDGFTVRGGVRFAGARLHGGLFLEGARLSWPGGTALYMINATASTVVLDQGFAAEGDVALPGAQIQDLLTFDGADLAACPQVLLPRLHAVDLRFTPAVPPADAVDLSGTQVTVLHDTAAGWPERVRLEGLAYGTLRGRDGGDVPWRIGWLARDPVYSPQPYEQLAECYRRAGHDDDARRVLLARRRRQAATLGPAGRIWSRLLDVTVGHGYRPWLAGLWLAALCLAGSVVFAVSGREHAVKPGEGPPFHPFVYTLDLLIPIGGLGQRTAWYVEGGFAGVLSYVLIALGWVLTTTVVAGLSRVLGRN</sequence>
<organism evidence="2 3">
    <name type="scientific">Streptomyces smaragdinus</name>
    <dbReference type="NCBI Taxonomy" id="2585196"/>
    <lineage>
        <taxon>Bacteria</taxon>
        <taxon>Bacillati</taxon>
        <taxon>Actinomycetota</taxon>
        <taxon>Actinomycetes</taxon>
        <taxon>Kitasatosporales</taxon>
        <taxon>Streptomycetaceae</taxon>
        <taxon>Streptomyces</taxon>
    </lineage>
</organism>
<keyword evidence="3" id="KW-1185">Reference proteome</keyword>
<keyword evidence="1" id="KW-0472">Membrane</keyword>